<feature type="region of interest" description="Disordered" evidence="1">
    <location>
        <begin position="1"/>
        <end position="114"/>
    </location>
</feature>
<sequence>MSYEGAALHPSERFVPRSRGRAASRSPSRASQHTRSPSRSGSPRSPARSRSRSRSFSPPSSRTFARWGRGGRGAGAGHYAFGRGRGRASSGFFRKPAARTRARGVAERTRTRREMVRHFPTGQSLLSKGSTVQNGDISATWSVNELGQGQ</sequence>
<name>A0AAV1TW41_9STRA</name>
<protein>
    <submittedName>
        <fullName evidence="2">Uncharacterized protein</fullName>
    </submittedName>
</protein>
<feature type="compositionally biased region" description="Basic and acidic residues" evidence="1">
    <location>
        <begin position="104"/>
        <end position="114"/>
    </location>
</feature>
<feature type="compositionally biased region" description="Low complexity" evidence="1">
    <location>
        <begin position="54"/>
        <end position="67"/>
    </location>
</feature>
<feature type="compositionally biased region" description="Low complexity" evidence="1">
    <location>
        <begin position="23"/>
        <end position="46"/>
    </location>
</feature>
<organism evidence="2 3">
    <name type="scientific">Peronospora matthiolae</name>
    <dbReference type="NCBI Taxonomy" id="2874970"/>
    <lineage>
        <taxon>Eukaryota</taxon>
        <taxon>Sar</taxon>
        <taxon>Stramenopiles</taxon>
        <taxon>Oomycota</taxon>
        <taxon>Peronosporomycetes</taxon>
        <taxon>Peronosporales</taxon>
        <taxon>Peronosporaceae</taxon>
        <taxon>Peronospora</taxon>
    </lineage>
</organism>
<dbReference type="AlphaFoldDB" id="A0AAV1TW41"/>
<reference evidence="2" key="1">
    <citation type="submission" date="2024-01" db="EMBL/GenBank/DDBJ databases">
        <authorList>
            <person name="Webb A."/>
        </authorList>
    </citation>
    <scope>NUCLEOTIDE SEQUENCE</scope>
    <source>
        <strain evidence="2">Pm1</strain>
    </source>
</reference>
<feature type="compositionally biased region" description="Low complexity" evidence="1">
    <location>
        <begin position="77"/>
        <end position="94"/>
    </location>
</feature>
<dbReference type="EMBL" id="CAKLBY020000092">
    <property type="protein sequence ID" value="CAK7925886.1"/>
    <property type="molecule type" value="Genomic_DNA"/>
</dbReference>
<evidence type="ECO:0000313" key="3">
    <source>
        <dbReference type="Proteomes" id="UP001162060"/>
    </source>
</evidence>
<accession>A0AAV1TW41</accession>
<evidence type="ECO:0000256" key="1">
    <source>
        <dbReference type="SAM" id="MobiDB-lite"/>
    </source>
</evidence>
<proteinExistence type="predicted"/>
<dbReference type="Proteomes" id="UP001162060">
    <property type="component" value="Unassembled WGS sequence"/>
</dbReference>
<gene>
    <name evidence="2" type="ORF">PM001_LOCUS11036</name>
</gene>
<comment type="caution">
    <text evidence="2">The sequence shown here is derived from an EMBL/GenBank/DDBJ whole genome shotgun (WGS) entry which is preliminary data.</text>
</comment>
<evidence type="ECO:0000313" key="2">
    <source>
        <dbReference type="EMBL" id="CAK7925886.1"/>
    </source>
</evidence>